<comment type="caution">
    <text evidence="2">The sequence shown here is derived from an EMBL/GenBank/DDBJ whole genome shotgun (WGS) entry which is preliminary data.</text>
</comment>
<dbReference type="InterPro" id="IPR037883">
    <property type="entry name" value="Knr4/Smi1-like_sf"/>
</dbReference>
<protein>
    <submittedName>
        <fullName evidence="2">SMI1/KNR4 family protein</fullName>
    </submittedName>
</protein>
<dbReference type="Gene3D" id="3.40.1580.10">
    <property type="entry name" value="SMI1/KNR4-like"/>
    <property type="match status" value="1"/>
</dbReference>
<dbReference type="SUPFAM" id="SSF160631">
    <property type="entry name" value="SMI1/KNR4-like"/>
    <property type="match status" value="1"/>
</dbReference>
<proteinExistence type="predicted"/>
<evidence type="ECO:0000313" key="3">
    <source>
        <dbReference type="Proteomes" id="UP001627408"/>
    </source>
</evidence>
<sequence>MCKSNIEIALSKSIHLKPHDVAPEDRVFSRAEVEQQLGHILPPAMEDLLRPTGAPASFEEDVRIKVVERNQMTDKDGHQRVLVLYGMTSGKDGIVAKYNTYRGRFARRSTPFAEDGLGNLFVVDAVSGQVKYWYHECPEGEASPKAMTLVAEDFESFVSGLEAIKEQPNPEMSRGVTSARFDF</sequence>
<organism evidence="2 3">
    <name type="scientific">Tateyamaria armeniaca</name>
    <dbReference type="NCBI Taxonomy" id="2518930"/>
    <lineage>
        <taxon>Bacteria</taxon>
        <taxon>Pseudomonadati</taxon>
        <taxon>Pseudomonadota</taxon>
        <taxon>Alphaproteobacteria</taxon>
        <taxon>Rhodobacterales</taxon>
        <taxon>Roseobacteraceae</taxon>
        <taxon>Tateyamaria</taxon>
    </lineage>
</organism>
<keyword evidence="3" id="KW-1185">Reference proteome</keyword>
<accession>A0ABW8UTP3</accession>
<dbReference type="InterPro" id="IPR018958">
    <property type="entry name" value="Knr4/Smi1-like_dom"/>
</dbReference>
<name>A0ABW8UTP3_9RHOB</name>
<evidence type="ECO:0000259" key="1">
    <source>
        <dbReference type="Pfam" id="PF09346"/>
    </source>
</evidence>
<reference evidence="2 3" key="1">
    <citation type="submission" date="2024-08" db="EMBL/GenBank/DDBJ databases">
        <title>Tateyamaria sp. nov., isolated from marine algae.</title>
        <authorList>
            <person name="Choi B.J."/>
            <person name="Kim J.M."/>
            <person name="Lee J.K."/>
            <person name="Choi D.G."/>
            <person name="Bayburt H."/>
            <person name="Baek J.H."/>
            <person name="Han D.M."/>
            <person name="Jeon C.O."/>
        </authorList>
    </citation>
    <scope>NUCLEOTIDE SEQUENCE [LARGE SCALE GENOMIC DNA]</scope>
    <source>
        <strain evidence="2 3">KMU-156</strain>
    </source>
</reference>
<dbReference type="RefSeq" id="WP_407592000.1">
    <property type="nucleotide sequence ID" value="NZ_JBHDIY010000002.1"/>
</dbReference>
<dbReference type="Proteomes" id="UP001627408">
    <property type="component" value="Unassembled WGS sequence"/>
</dbReference>
<feature type="domain" description="Knr4/Smi1-like" evidence="1">
    <location>
        <begin position="31"/>
        <end position="159"/>
    </location>
</feature>
<dbReference type="Pfam" id="PF09346">
    <property type="entry name" value="SMI1_KNR4"/>
    <property type="match status" value="1"/>
</dbReference>
<gene>
    <name evidence="2" type="ORF">ACERZ8_09700</name>
</gene>
<evidence type="ECO:0000313" key="2">
    <source>
        <dbReference type="EMBL" id="MFL4470129.1"/>
    </source>
</evidence>
<dbReference type="EMBL" id="JBHDIY010000002">
    <property type="protein sequence ID" value="MFL4470129.1"/>
    <property type="molecule type" value="Genomic_DNA"/>
</dbReference>